<name>A0AAU7B1G7_9ACTN</name>
<dbReference type="KEGG" id="parq:DSM112329_04658"/>
<evidence type="ECO:0000256" key="7">
    <source>
        <dbReference type="RuleBase" id="RU363032"/>
    </source>
</evidence>
<evidence type="ECO:0000256" key="6">
    <source>
        <dbReference type="ARBA" id="ARBA00023136"/>
    </source>
</evidence>
<evidence type="ECO:0000313" key="9">
    <source>
        <dbReference type="EMBL" id="XAY07768.1"/>
    </source>
</evidence>
<feature type="transmembrane region" description="Helical" evidence="7">
    <location>
        <begin position="7"/>
        <end position="25"/>
    </location>
</feature>
<feature type="transmembrane region" description="Helical" evidence="7">
    <location>
        <begin position="221"/>
        <end position="242"/>
    </location>
</feature>
<keyword evidence="6 7" id="KW-0472">Membrane</keyword>
<dbReference type="SUPFAM" id="SSF161098">
    <property type="entry name" value="MetI-like"/>
    <property type="match status" value="1"/>
</dbReference>
<proteinExistence type="inferred from homology"/>
<keyword evidence="4 7" id="KW-0812">Transmembrane</keyword>
<organism evidence="9">
    <name type="scientific">Paraconexibacter sp. AEG42_29</name>
    <dbReference type="NCBI Taxonomy" id="2997339"/>
    <lineage>
        <taxon>Bacteria</taxon>
        <taxon>Bacillati</taxon>
        <taxon>Actinomycetota</taxon>
        <taxon>Thermoleophilia</taxon>
        <taxon>Solirubrobacterales</taxon>
        <taxon>Paraconexibacteraceae</taxon>
        <taxon>Paraconexibacter</taxon>
    </lineage>
</organism>
<gene>
    <name evidence="9" type="primary">ribX_2</name>
    <name evidence="9" type="ORF">DSM112329_04658</name>
</gene>
<comment type="similarity">
    <text evidence="7">Belongs to the binding-protein-dependent transport system permease family.</text>
</comment>
<evidence type="ECO:0000256" key="4">
    <source>
        <dbReference type="ARBA" id="ARBA00022692"/>
    </source>
</evidence>
<dbReference type="GO" id="GO:0005886">
    <property type="term" value="C:plasma membrane"/>
    <property type="evidence" value="ECO:0007669"/>
    <property type="project" value="UniProtKB-SubCell"/>
</dbReference>
<evidence type="ECO:0000256" key="1">
    <source>
        <dbReference type="ARBA" id="ARBA00004651"/>
    </source>
</evidence>
<sequence>MRRAFGAAWPPLLFGIAFLTLWEVFVNVRDIEPFVLPKPSAIWEQLRENHDRILEQAWATGQNALVGLAVGLLIGLALALLASRLRTFDEMLTPLAAAVATIPIVALTPIFNTMFTSTSTTPRRLVIIIAVAFPIFVNTLRGLRQVDPVHAELMRSYAASPWTMTKNVRLPGALPFFFTGLRIASSTAVIAAVVSEYFGGLQEGLGPAITSAAAASAYPRAWAIVTAAIGLGLAFYLVALLAERLAMPWQRSRAST</sequence>
<dbReference type="GO" id="GO:0055085">
    <property type="term" value="P:transmembrane transport"/>
    <property type="evidence" value="ECO:0007669"/>
    <property type="project" value="InterPro"/>
</dbReference>
<dbReference type="AlphaFoldDB" id="A0AAU7B1G7"/>
<evidence type="ECO:0000256" key="3">
    <source>
        <dbReference type="ARBA" id="ARBA00022475"/>
    </source>
</evidence>
<feature type="transmembrane region" description="Helical" evidence="7">
    <location>
        <begin position="121"/>
        <end position="140"/>
    </location>
</feature>
<dbReference type="PANTHER" id="PTHR30151">
    <property type="entry name" value="ALKANE SULFONATE ABC TRANSPORTER-RELATED, MEMBRANE SUBUNIT"/>
    <property type="match status" value="1"/>
</dbReference>
<feature type="domain" description="ABC transmembrane type-1" evidence="8">
    <location>
        <begin position="57"/>
        <end position="242"/>
    </location>
</feature>
<dbReference type="CDD" id="cd06261">
    <property type="entry name" value="TM_PBP2"/>
    <property type="match status" value="1"/>
</dbReference>
<protein>
    <submittedName>
        <fullName evidence="9">Riboflavin transport system permease protein RibX</fullName>
    </submittedName>
</protein>
<dbReference type="InterPro" id="IPR035906">
    <property type="entry name" value="MetI-like_sf"/>
</dbReference>
<dbReference type="PROSITE" id="PS50928">
    <property type="entry name" value="ABC_TM1"/>
    <property type="match status" value="1"/>
</dbReference>
<dbReference type="Pfam" id="PF00528">
    <property type="entry name" value="BPD_transp_1"/>
    <property type="match status" value="1"/>
</dbReference>
<keyword evidence="3" id="KW-1003">Cell membrane</keyword>
<evidence type="ECO:0000256" key="2">
    <source>
        <dbReference type="ARBA" id="ARBA00022448"/>
    </source>
</evidence>
<keyword evidence="5 7" id="KW-1133">Transmembrane helix</keyword>
<dbReference type="EMBL" id="CP114014">
    <property type="protein sequence ID" value="XAY07768.1"/>
    <property type="molecule type" value="Genomic_DNA"/>
</dbReference>
<dbReference type="RefSeq" id="WP_354698959.1">
    <property type="nucleotide sequence ID" value="NZ_CP114014.1"/>
</dbReference>
<feature type="transmembrane region" description="Helical" evidence="7">
    <location>
        <begin position="64"/>
        <end position="83"/>
    </location>
</feature>
<dbReference type="InterPro" id="IPR000515">
    <property type="entry name" value="MetI-like"/>
</dbReference>
<comment type="subcellular location">
    <subcellularLocation>
        <location evidence="1 7">Cell membrane</location>
        <topology evidence="1 7">Multi-pass membrane protein</topology>
    </subcellularLocation>
</comment>
<feature type="transmembrane region" description="Helical" evidence="7">
    <location>
        <begin position="173"/>
        <end position="194"/>
    </location>
</feature>
<reference evidence="9" key="1">
    <citation type="submission" date="2022-12" db="EMBL/GenBank/DDBJ databases">
        <title>Paraconexibacter alkalitolerans sp. nov. and Baekduia alba sp. nov., isolated from soil and emended description of the genera Paraconexibacter (Chun et al., 2020) and Baekduia (An et al., 2020).</title>
        <authorList>
            <person name="Vieira S."/>
            <person name="Huber K.J."/>
            <person name="Geppert A."/>
            <person name="Wolf J."/>
            <person name="Neumann-Schaal M."/>
            <person name="Muesken M."/>
            <person name="Overmann J."/>
        </authorList>
    </citation>
    <scope>NUCLEOTIDE SEQUENCE</scope>
    <source>
        <strain evidence="9">AEG42_29</strain>
    </source>
</reference>
<feature type="transmembrane region" description="Helical" evidence="7">
    <location>
        <begin position="95"/>
        <end position="115"/>
    </location>
</feature>
<accession>A0AAU7B1G7</accession>
<dbReference type="PANTHER" id="PTHR30151:SF20">
    <property type="entry name" value="ABC TRANSPORTER PERMEASE PROTEIN HI_0355-RELATED"/>
    <property type="match status" value="1"/>
</dbReference>
<keyword evidence="2 7" id="KW-0813">Transport</keyword>
<evidence type="ECO:0000259" key="8">
    <source>
        <dbReference type="PROSITE" id="PS50928"/>
    </source>
</evidence>
<dbReference type="Gene3D" id="1.10.3720.10">
    <property type="entry name" value="MetI-like"/>
    <property type="match status" value="1"/>
</dbReference>
<evidence type="ECO:0000256" key="5">
    <source>
        <dbReference type="ARBA" id="ARBA00022989"/>
    </source>
</evidence>